<evidence type="ECO:0000256" key="1">
    <source>
        <dbReference type="SAM" id="Phobius"/>
    </source>
</evidence>
<protein>
    <submittedName>
        <fullName evidence="2">Uncharacterized protein</fullName>
    </submittedName>
</protein>
<accession>A0A370DB78</accession>
<feature type="transmembrane region" description="Helical" evidence="1">
    <location>
        <begin position="405"/>
        <end position="428"/>
    </location>
</feature>
<name>A0A370DB78_9GAMM</name>
<keyword evidence="3" id="KW-1185">Reference proteome</keyword>
<reference evidence="2 3" key="1">
    <citation type="journal article" date="2018" name="ISME J.">
        <title>Endosymbiont genomes yield clues of tubeworm success.</title>
        <authorList>
            <person name="Li Y."/>
            <person name="Liles M.R."/>
            <person name="Halanych K.M."/>
        </authorList>
    </citation>
    <scope>NUCLEOTIDE SEQUENCE [LARGE SCALE GENOMIC DNA]</scope>
    <source>
        <strain evidence="2">A1462</strain>
    </source>
</reference>
<keyword evidence="1" id="KW-0472">Membrane</keyword>
<comment type="caution">
    <text evidence="2">The sequence shown here is derived from an EMBL/GenBank/DDBJ whole genome shotgun (WGS) entry which is preliminary data.</text>
</comment>
<evidence type="ECO:0000313" key="2">
    <source>
        <dbReference type="EMBL" id="RDH82148.1"/>
    </source>
</evidence>
<proteinExistence type="predicted"/>
<sequence>MLPPRKSSFSAALTALNAYNETLKQWPQWLGRSLNPGNADKFLLYETLQILEAQGMQEDEWANSRYQTFKGVMKAARDRIDKKVGKAVTALVKELDKQEFINEFRDYPIEKQLEQAHQFITALAASEPGQVYLRKCVAVAPTDTNLPLLHPQRFINSTQGDFDISFLKEDSEQQQCSDAQHTAMRAAELLSNVYFGLLPAMLDQLGDAEAQNQGAEAPKIPMETFHQYLEDFIDLCLPNTVDAFAQMDIDVQKGRAIVEKVQTDYKFKRGLFSQAGQSSVASFMLVLESLKLYYTYLEYKQYPSAMNLGDMATDTAGVMNSVAQLFALVVKKQNWKIAATRFTLYSSVFAFWDSAMRFIDAINALQDGYYIPAAGYGMGSTGIAIMTIANIALIGSVTAGTAIPIILPIAVALGFALTFIGCVLVEYFRPTEQLLWARHCYFGNQWADVTPGLDPQQDFFGFKRAYLTDGNPPVRYELPDIPGQVSRIYYKNNPFLARLTKLGTVESKLRIEPKSDGPKIPFEAEIVVKRIRLRQHDAGDYYEFLPVYHMPLATENMSKQPHGTPVDNPDFLLQWEHIFSSFRLRGDEDTTSFNPKGTLYEIDILPYGMIRSSFPSDMKVEDARRRATEITNRLPYLFRTIIEFNSTPEE</sequence>
<dbReference type="AlphaFoldDB" id="A0A370DB78"/>
<keyword evidence="1" id="KW-1133">Transmembrane helix</keyword>
<gene>
    <name evidence="2" type="ORF">DIZ78_17180</name>
</gene>
<organism evidence="2 3">
    <name type="scientific">endosymbiont of Escarpia spicata</name>
    <dbReference type="NCBI Taxonomy" id="2200908"/>
    <lineage>
        <taxon>Bacteria</taxon>
        <taxon>Pseudomonadati</taxon>
        <taxon>Pseudomonadota</taxon>
        <taxon>Gammaproteobacteria</taxon>
        <taxon>sulfur-oxidizing symbionts</taxon>
    </lineage>
</organism>
<feature type="transmembrane region" description="Helical" evidence="1">
    <location>
        <begin position="369"/>
        <end position="393"/>
    </location>
</feature>
<dbReference type="Proteomes" id="UP000254771">
    <property type="component" value="Unassembled WGS sequence"/>
</dbReference>
<evidence type="ECO:0000313" key="3">
    <source>
        <dbReference type="Proteomes" id="UP000254771"/>
    </source>
</evidence>
<dbReference type="EMBL" id="QFXE01000021">
    <property type="protein sequence ID" value="RDH82148.1"/>
    <property type="molecule type" value="Genomic_DNA"/>
</dbReference>
<keyword evidence="1" id="KW-0812">Transmembrane</keyword>